<protein>
    <submittedName>
        <fullName evidence="3">Tetrahydrofolate dehydrogenase/cyclohydrolase-like protein</fullName>
    </submittedName>
</protein>
<dbReference type="GO" id="GO:0004488">
    <property type="term" value="F:methylenetetrahydrofolate dehydrogenase (NADP+) activity"/>
    <property type="evidence" value="ECO:0007669"/>
    <property type="project" value="InterPro"/>
</dbReference>
<sequence>MVKANGGKSLQNMVDEKNNDLVDHFFNDTVAPHYRARTGLTAALIPPEVIDDKEAAASVIAAVTETNGSLERETGVQPGLVVAIVGDAPASHAYVDHTSKMANQCGFNSIQHNLGEETTQEELEDQNELSQTVLMRESHA</sequence>
<name>A0A4R3PW69_RHISU</name>
<gene>
    <name evidence="3" type="ORF">EV132_1336</name>
</gene>
<evidence type="ECO:0000256" key="1">
    <source>
        <dbReference type="SAM" id="MobiDB-lite"/>
    </source>
</evidence>
<proteinExistence type="predicted"/>
<dbReference type="GO" id="GO:0016787">
    <property type="term" value="F:hydrolase activity"/>
    <property type="evidence" value="ECO:0007669"/>
    <property type="project" value="UniProtKB-KW"/>
</dbReference>
<feature type="domain" description="Tetrahydrofolate dehydrogenase/cyclohydrolase catalytic" evidence="2">
    <location>
        <begin position="50"/>
        <end position="126"/>
    </location>
</feature>
<organism evidence="3 4">
    <name type="scientific">Rhizobium sullae</name>
    <name type="common">Rhizobium hedysari</name>
    <dbReference type="NCBI Taxonomy" id="50338"/>
    <lineage>
        <taxon>Bacteria</taxon>
        <taxon>Pseudomonadati</taxon>
        <taxon>Pseudomonadota</taxon>
        <taxon>Alphaproteobacteria</taxon>
        <taxon>Hyphomicrobiales</taxon>
        <taxon>Rhizobiaceae</taxon>
        <taxon>Rhizobium/Agrobacterium group</taxon>
        <taxon>Rhizobium</taxon>
    </lineage>
</organism>
<keyword evidence="3" id="KW-0378">Hydrolase</keyword>
<dbReference type="Gene3D" id="3.40.50.10860">
    <property type="entry name" value="Leucine Dehydrogenase, chain A, domain 1"/>
    <property type="match status" value="1"/>
</dbReference>
<feature type="region of interest" description="Disordered" evidence="1">
    <location>
        <begin position="119"/>
        <end position="140"/>
    </location>
</feature>
<dbReference type="EMBL" id="SMBH01000033">
    <property type="protein sequence ID" value="TCU06063.1"/>
    <property type="molecule type" value="Genomic_DNA"/>
</dbReference>
<dbReference type="InterPro" id="IPR020630">
    <property type="entry name" value="THF_DH/CycHdrlase_cat_dom"/>
</dbReference>
<comment type="caution">
    <text evidence="3">The sequence shown here is derived from an EMBL/GenBank/DDBJ whole genome shotgun (WGS) entry which is preliminary data.</text>
</comment>
<evidence type="ECO:0000313" key="3">
    <source>
        <dbReference type="EMBL" id="TCU06063.1"/>
    </source>
</evidence>
<evidence type="ECO:0000313" key="4">
    <source>
        <dbReference type="Proteomes" id="UP000294576"/>
    </source>
</evidence>
<dbReference type="Proteomes" id="UP000294576">
    <property type="component" value="Unassembled WGS sequence"/>
</dbReference>
<reference evidence="3 4" key="1">
    <citation type="submission" date="2019-03" db="EMBL/GenBank/DDBJ databases">
        <title>Genomic Encyclopedia of Type Strains, Phase IV (KMG-V): Genome sequencing to study the core and pangenomes of soil and plant-associated prokaryotes.</title>
        <authorList>
            <person name="Whitman W."/>
        </authorList>
    </citation>
    <scope>NUCLEOTIDE SEQUENCE [LARGE SCALE GENOMIC DNA]</scope>
    <source>
        <strain evidence="3 4">Hc14</strain>
    </source>
</reference>
<dbReference type="SUPFAM" id="SSF53223">
    <property type="entry name" value="Aminoacid dehydrogenase-like, N-terminal domain"/>
    <property type="match status" value="1"/>
</dbReference>
<evidence type="ECO:0000259" key="2">
    <source>
        <dbReference type="Pfam" id="PF00763"/>
    </source>
</evidence>
<dbReference type="AlphaFoldDB" id="A0A4R3PW69"/>
<dbReference type="InterPro" id="IPR046346">
    <property type="entry name" value="Aminoacid_DH-like_N_sf"/>
</dbReference>
<dbReference type="Pfam" id="PF00763">
    <property type="entry name" value="THF_DHG_CYH"/>
    <property type="match status" value="1"/>
</dbReference>
<accession>A0A4R3PW69</accession>